<proteinExistence type="inferred from homology"/>
<keyword evidence="6 9" id="KW-1133">Transmembrane helix</keyword>
<evidence type="ECO:0000256" key="5">
    <source>
        <dbReference type="ARBA" id="ARBA00022970"/>
    </source>
</evidence>
<dbReference type="PANTHER" id="PTHR11795:SF445">
    <property type="entry name" value="AMINO ACID ABC TRANSPORTER PERMEASE PROTEIN"/>
    <property type="match status" value="1"/>
</dbReference>
<dbReference type="InterPro" id="IPR052157">
    <property type="entry name" value="BCAA_transport_permease"/>
</dbReference>
<dbReference type="GO" id="GO:0022857">
    <property type="term" value="F:transmembrane transporter activity"/>
    <property type="evidence" value="ECO:0007669"/>
    <property type="project" value="InterPro"/>
</dbReference>
<keyword evidence="7 9" id="KW-0472">Membrane</keyword>
<evidence type="ECO:0000256" key="2">
    <source>
        <dbReference type="ARBA" id="ARBA00022448"/>
    </source>
</evidence>
<dbReference type="EMBL" id="DTLS01000048">
    <property type="protein sequence ID" value="HGZ59910.1"/>
    <property type="molecule type" value="Genomic_DNA"/>
</dbReference>
<comment type="similarity">
    <text evidence="8">Belongs to the binding-protein-dependent transport system permease family. LivHM subfamily.</text>
</comment>
<gene>
    <name evidence="10" type="ORF">ENW83_01715</name>
</gene>
<dbReference type="PANTHER" id="PTHR11795">
    <property type="entry name" value="BRANCHED-CHAIN AMINO ACID TRANSPORT SYSTEM PERMEASE PROTEIN LIVH"/>
    <property type="match status" value="1"/>
</dbReference>
<evidence type="ECO:0000256" key="8">
    <source>
        <dbReference type="ARBA" id="ARBA00037998"/>
    </source>
</evidence>
<accession>A0A7J3SJX0</accession>
<feature type="transmembrane region" description="Helical" evidence="9">
    <location>
        <begin position="15"/>
        <end position="38"/>
    </location>
</feature>
<feature type="transmembrane region" description="Helical" evidence="9">
    <location>
        <begin position="68"/>
        <end position="87"/>
    </location>
</feature>
<dbReference type="GO" id="GO:0005886">
    <property type="term" value="C:plasma membrane"/>
    <property type="evidence" value="ECO:0007669"/>
    <property type="project" value="UniProtKB-SubCell"/>
</dbReference>
<evidence type="ECO:0000313" key="10">
    <source>
        <dbReference type="EMBL" id="HGZ59910.1"/>
    </source>
</evidence>
<sequence length="289" mass="31370">MISPELLLQNSVDGIFLGLFYSLVAMGLALIFGVMDIINFAHGDLLMIAAYFVWLTSVDLSVDPTVTALLLIPLFFIIGIGIFFGMIQPVLGKEPLIQIAVTVGLGLILQNIALAMFKAQPKAVPYSIFNFSYSLGPLTIYASKLFIAVISIVTMYALNVFLNKTYIGLAMRSTTDNREVAQLMGINTRMLYAVTFGLGVALIALSSSLWMTFGQVQPYLGTSFSLISWVIVAMGGLGGITGVVYSGLIVGVAESLGSLFLTPSARMAVVYIIFFLVLWFRPRGLFGRR</sequence>
<keyword evidence="2" id="KW-0813">Transport</keyword>
<dbReference type="CDD" id="cd06582">
    <property type="entry name" value="TM_PBP1_LivH_like"/>
    <property type="match status" value="1"/>
</dbReference>
<feature type="transmembrane region" description="Helical" evidence="9">
    <location>
        <begin position="139"/>
        <end position="162"/>
    </location>
</feature>
<evidence type="ECO:0000256" key="9">
    <source>
        <dbReference type="SAM" id="Phobius"/>
    </source>
</evidence>
<keyword evidence="5" id="KW-0029">Amino-acid transport</keyword>
<feature type="transmembrane region" description="Helical" evidence="9">
    <location>
        <begin position="45"/>
        <end position="62"/>
    </location>
</feature>
<feature type="transmembrane region" description="Helical" evidence="9">
    <location>
        <begin position="226"/>
        <end position="252"/>
    </location>
</feature>
<evidence type="ECO:0000256" key="1">
    <source>
        <dbReference type="ARBA" id="ARBA00004651"/>
    </source>
</evidence>
<keyword evidence="4 9" id="KW-0812">Transmembrane</keyword>
<feature type="transmembrane region" description="Helical" evidence="9">
    <location>
        <begin position="191"/>
        <end position="214"/>
    </location>
</feature>
<comment type="caution">
    <text evidence="10">The sequence shown here is derived from an EMBL/GenBank/DDBJ whole genome shotgun (WGS) entry which is preliminary data.</text>
</comment>
<feature type="transmembrane region" description="Helical" evidence="9">
    <location>
        <begin position="99"/>
        <end position="119"/>
    </location>
</feature>
<evidence type="ECO:0000256" key="6">
    <source>
        <dbReference type="ARBA" id="ARBA00022989"/>
    </source>
</evidence>
<evidence type="ECO:0000256" key="4">
    <source>
        <dbReference type="ARBA" id="ARBA00022692"/>
    </source>
</evidence>
<evidence type="ECO:0000256" key="7">
    <source>
        <dbReference type="ARBA" id="ARBA00023136"/>
    </source>
</evidence>
<comment type="subcellular location">
    <subcellularLocation>
        <location evidence="1">Cell membrane</location>
        <topology evidence="1">Multi-pass membrane protein</topology>
    </subcellularLocation>
</comment>
<evidence type="ECO:0000256" key="3">
    <source>
        <dbReference type="ARBA" id="ARBA00022475"/>
    </source>
</evidence>
<organism evidence="10">
    <name type="scientific">Fervidicoccus fontis</name>
    <dbReference type="NCBI Taxonomy" id="683846"/>
    <lineage>
        <taxon>Archaea</taxon>
        <taxon>Thermoproteota</taxon>
        <taxon>Thermoprotei</taxon>
        <taxon>Fervidicoccales</taxon>
        <taxon>Fervidicoccaceae</taxon>
        <taxon>Fervidicoccus</taxon>
    </lineage>
</organism>
<name>A0A7J3SJX0_9CREN</name>
<dbReference type="GO" id="GO:0006865">
    <property type="term" value="P:amino acid transport"/>
    <property type="evidence" value="ECO:0007669"/>
    <property type="project" value="UniProtKB-KW"/>
</dbReference>
<dbReference type="InterPro" id="IPR001851">
    <property type="entry name" value="ABC_transp_permease"/>
</dbReference>
<dbReference type="Pfam" id="PF02653">
    <property type="entry name" value="BPD_transp_2"/>
    <property type="match status" value="1"/>
</dbReference>
<protein>
    <submittedName>
        <fullName evidence="10">Branched-chain amino acid ABC transporter permease</fullName>
    </submittedName>
</protein>
<feature type="transmembrane region" description="Helical" evidence="9">
    <location>
        <begin position="259"/>
        <end position="280"/>
    </location>
</feature>
<keyword evidence="3" id="KW-1003">Cell membrane</keyword>
<reference evidence="10" key="1">
    <citation type="journal article" date="2020" name="mSystems">
        <title>Genome- and Community-Level Interaction Insights into Carbon Utilization and Element Cycling Functions of Hydrothermarchaeota in Hydrothermal Sediment.</title>
        <authorList>
            <person name="Zhou Z."/>
            <person name="Liu Y."/>
            <person name="Xu W."/>
            <person name="Pan J."/>
            <person name="Luo Z.H."/>
            <person name="Li M."/>
        </authorList>
    </citation>
    <scope>NUCLEOTIDE SEQUENCE [LARGE SCALE GENOMIC DNA]</scope>
    <source>
        <strain evidence="10">SpSt-885</strain>
    </source>
</reference>
<dbReference type="AlphaFoldDB" id="A0A7J3SJX0"/>